<dbReference type="EMBL" id="MFBN01000058">
    <property type="protein sequence ID" value="OGD93818.1"/>
    <property type="molecule type" value="Genomic_DNA"/>
</dbReference>
<dbReference type="Gene3D" id="3.40.50.150">
    <property type="entry name" value="Vaccinia Virus protein VP39"/>
    <property type="match status" value="1"/>
</dbReference>
<dbReference type="InterPro" id="IPR029063">
    <property type="entry name" value="SAM-dependent_MTases_sf"/>
</dbReference>
<reference evidence="1 2" key="1">
    <citation type="journal article" date="2016" name="Nat. Commun.">
        <title>Thousands of microbial genomes shed light on interconnected biogeochemical processes in an aquifer system.</title>
        <authorList>
            <person name="Anantharaman K."/>
            <person name="Brown C.T."/>
            <person name="Hug L.A."/>
            <person name="Sharon I."/>
            <person name="Castelle C.J."/>
            <person name="Probst A.J."/>
            <person name="Thomas B.C."/>
            <person name="Singh A."/>
            <person name="Wilkins M.J."/>
            <person name="Karaoz U."/>
            <person name="Brodie E.L."/>
            <person name="Williams K.H."/>
            <person name="Hubbard S.S."/>
            <person name="Banfield J.F."/>
        </authorList>
    </citation>
    <scope>NUCLEOTIDE SEQUENCE [LARGE SCALE GENOMIC DNA]</scope>
</reference>
<gene>
    <name evidence="1" type="ORF">A3A48_02170</name>
</gene>
<proteinExistence type="predicted"/>
<dbReference type="AlphaFoldDB" id="A0A1F5GPN0"/>
<evidence type="ECO:0000313" key="1">
    <source>
        <dbReference type="EMBL" id="OGD93818.1"/>
    </source>
</evidence>
<accession>A0A1F5GPN0</accession>
<comment type="caution">
    <text evidence="1">The sequence shown here is derived from an EMBL/GenBank/DDBJ whole genome shotgun (WGS) entry which is preliminary data.</text>
</comment>
<protein>
    <submittedName>
        <fullName evidence="1">Uncharacterized protein</fullName>
    </submittedName>
</protein>
<dbReference type="Proteomes" id="UP000178336">
    <property type="component" value="Unassembled WGS sequence"/>
</dbReference>
<name>A0A1F5GPN0_9BACT</name>
<dbReference type="Pfam" id="PF01135">
    <property type="entry name" value="PCMT"/>
    <property type="match status" value="1"/>
</dbReference>
<evidence type="ECO:0000313" key="2">
    <source>
        <dbReference type="Proteomes" id="UP000178336"/>
    </source>
</evidence>
<organism evidence="1 2">
    <name type="scientific">Candidatus Curtissbacteria bacterium RIFCSPLOWO2_01_FULL_37_9</name>
    <dbReference type="NCBI Taxonomy" id="1797724"/>
    <lineage>
        <taxon>Bacteria</taxon>
        <taxon>Candidatus Curtissiibacteriota</taxon>
    </lineage>
</organism>
<sequence>METEGRYQTLEAQRAVFLEKIIRPIVRKEHVYKAFKEVDRRQFVPQGKEEDAYKDKIIELDEGSSISSPSLVAQMIDHLKEIEARLIQITELPDEFYNSLE</sequence>